<dbReference type="EMBL" id="NXGD01000001">
    <property type="protein sequence ID" value="PRN01671.1"/>
    <property type="molecule type" value="Genomic_DNA"/>
</dbReference>
<sequence>MITIQMKLKDIIEKIMIPESKSFLNELDEIIKNNSSSEDDLEAKKDMEYFLEELQTILKAIDNNQLNDKEAEEIYEKINFMLEMHEAGPFIILCQLGKIKNTKGHKDENRNRCRAIC</sequence>
<organism evidence="1 2">
    <name type="scientific">Aliarcobacter cryaerophilus</name>
    <dbReference type="NCBI Taxonomy" id="28198"/>
    <lineage>
        <taxon>Bacteria</taxon>
        <taxon>Pseudomonadati</taxon>
        <taxon>Campylobacterota</taxon>
        <taxon>Epsilonproteobacteria</taxon>
        <taxon>Campylobacterales</taxon>
        <taxon>Arcobacteraceae</taxon>
        <taxon>Aliarcobacter</taxon>
    </lineage>
</organism>
<dbReference type="Proteomes" id="UP000238811">
    <property type="component" value="Unassembled WGS sequence"/>
</dbReference>
<accession>A0A2S9TS59</accession>
<proteinExistence type="predicted"/>
<evidence type="ECO:0000313" key="2">
    <source>
        <dbReference type="Proteomes" id="UP000238811"/>
    </source>
</evidence>
<evidence type="ECO:0000313" key="1">
    <source>
        <dbReference type="EMBL" id="PRN01671.1"/>
    </source>
</evidence>
<dbReference type="AlphaFoldDB" id="A0A2S9TS59"/>
<reference evidence="1 2" key="1">
    <citation type="submission" date="2017-09" db="EMBL/GenBank/DDBJ databases">
        <title>Reassesment of A. cryaerophilus.</title>
        <authorList>
            <person name="Perez-Cataluna A."/>
            <person name="Collado L."/>
            <person name="Salgado O."/>
            <person name="Lefinanco V."/>
            <person name="Figueras M.J."/>
        </authorList>
    </citation>
    <scope>NUCLEOTIDE SEQUENCE [LARGE SCALE GENOMIC DNA]</scope>
    <source>
        <strain evidence="1 2">LMG 10229</strain>
    </source>
</reference>
<comment type="caution">
    <text evidence="1">The sequence shown here is derived from an EMBL/GenBank/DDBJ whole genome shotgun (WGS) entry which is preliminary data.</text>
</comment>
<protein>
    <submittedName>
        <fullName evidence="1">Uncharacterized protein</fullName>
    </submittedName>
</protein>
<gene>
    <name evidence="1" type="ORF">CJ668_01445</name>
</gene>
<name>A0A2S9TS59_9BACT</name>